<name>A0A183AFE8_9TREM</name>
<feature type="region of interest" description="Disordered" evidence="1">
    <location>
        <begin position="1"/>
        <end position="22"/>
    </location>
</feature>
<reference evidence="4" key="1">
    <citation type="submission" date="2016-06" db="UniProtKB">
        <authorList>
            <consortium name="WormBaseParasite"/>
        </authorList>
    </citation>
    <scope>IDENTIFICATION</scope>
</reference>
<evidence type="ECO:0000313" key="4">
    <source>
        <dbReference type="WBParaSite" id="ECPE_0000569601-mRNA-1"/>
    </source>
</evidence>
<accession>A0A183AFE8</accession>
<dbReference type="AlphaFoldDB" id="A0A183AFE8"/>
<dbReference type="EMBL" id="UZAN01042564">
    <property type="protein sequence ID" value="VDP76249.1"/>
    <property type="molecule type" value="Genomic_DNA"/>
</dbReference>
<evidence type="ECO:0000256" key="1">
    <source>
        <dbReference type="SAM" id="MobiDB-lite"/>
    </source>
</evidence>
<reference evidence="2 3" key="2">
    <citation type="submission" date="2018-11" db="EMBL/GenBank/DDBJ databases">
        <authorList>
            <consortium name="Pathogen Informatics"/>
        </authorList>
    </citation>
    <scope>NUCLEOTIDE SEQUENCE [LARGE SCALE GENOMIC DNA]</scope>
    <source>
        <strain evidence="2 3">Egypt</strain>
    </source>
</reference>
<proteinExistence type="predicted"/>
<dbReference type="Proteomes" id="UP000272942">
    <property type="component" value="Unassembled WGS sequence"/>
</dbReference>
<dbReference type="WBParaSite" id="ECPE_0000569601-mRNA-1">
    <property type="protein sequence ID" value="ECPE_0000569601-mRNA-1"/>
    <property type="gene ID" value="ECPE_0000569601"/>
</dbReference>
<sequence>MLAKSSSTAAHPSSTDQTTIHTIAPTVNEQVNRRGSTEEYEIERKDSVVPNELGKTEEHIGESHELVDPMVNGQKIRTRRNRHHMSRNQSERVVGKWCENHAETDMSSVKCFTSAYADDRDSEERAKRNHMALQTEHMVLSFTSDLKASGVIDSQTLSEFCDDHDNGDRANEHHQLLKGECNAELILSVTRKCIE</sequence>
<evidence type="ECO:0000313" key="3">
    <source>
        <dbReference type="Proteomes" id="UP000272942"/>
    </source>
</evidence>
<gene>
    <name evidence="2" type="ORF">ECPE_LOCUS5683</name>
</gene>
<evidence type="ECO:0000313" key="2">
    <source>
        <dbReference type="EMBL" id="VDP76249.1"/>
    </source>
</evidence>
<keyword evidence="3" id="KW-1185">Reference proteome</keyword>
<organism evidence="4">
    <name type="scientific">Echinostoma caproni</name>
    <dbReference type="NCBI Taxonomy" id="27848"/>
    <lineage>
        <taxon>Eukaryota</taxon>
        <taxon>Metazoa</taxon>
        <taxon>Spiralia</taxon>
        <taxon>Lophotrochozoa</taxon>
        <taxon>Platyhelminthes</taxon>
        <taxon>Trematoda</taxon>
        <taxon>Digenea</taxon>
        <taxon>Plagiorchiida</taxon>
        <taxon>Echinostomata</taxon>
        <taxon>Echinostomatoidea</taxon>
        <taxon>Echinostomatidae</taxon>
        <taxon>Echinostoma</taxon>
    </lineage>
</organism>
<protein>
    <submittedName>
        <fullName evidence="4">EF-hand domain-containing protein</fullName>
    </submittedName>
</protein>